<dbReference type="Gene3D" id="3.40.1550.20">
    <property type="entry name" value="Transcriptional regulator MraZ domain"/>
    <property type="match status" value="1"/>
</dbReference>
<dbReference type="InterPro" id="IPR003444">
    <property type="entry name" value="MraZ"/>
</dbReference>
<gene>
    <name evidence="1" type="primary">mraZ</name>
    <name evidence="2" type="ORF">RPIT_03985</name>
</gene>
<evidence type="ECO:0000256" key="1">
    <source>
        <dbReference type="HAMAP-Rule" id="MF_01008"/>
    </source>
</evidence>
<dbReference type="Pfam" id="PF02381">
    <property type="entry name" value="MraZ"/>
    <property type="match status" value="2"/>
</dbReference>
<dbReference type="CDD" id="cd16320">
    <property type="entry name" value="MraZ_N"/>
    <property type="match status" value="1"/>
</dbReference>
<dbReference type="PANTHER" id="PTHR34701:SF1">
    <property type="entry name" value="TRANSCRIPTIONAL REGULATOR MRAZ"/>
    <property type="match status" value="1"/>
</dbReference>
<dbReference type="GO" id="GO:2000143">
    <property type="term" value="P:negative regulation of DNA-templated transcription initiation"/>
    <property type="evidence" value="ECO:0007669"/>
    <property type="project" value="TreeGrafter"/>
</dbReference>
<dbReference type="GO" id="GO:0005737">
    <property type="term" value="C:cytoplasm"/>
    <property type="evidence" value="ECO:0007669"/>
    <property type="project" value="UniProtKB-UniRule"/>
</dbReference>
<organism evidence="2 3">
    <name type="scientific">Tessaracoccus flavus</name>
    <dbReference type="NCBI Taxonomy" id="1610493"/>
    <lineage>
        <taxon>Bacteria</taxon>
        <taxon>Bacillati</taxon>
        <taxon>Actinomycetota</taxon>
        <taxon>Actinomycetes</taxon>
        <taxon>Propionibacteriales</taxon>
        <taxon>Propionibacteriaceae</taxon>
        <taxon>Tessaracoccus</taxon>
    </lineage>
</organism>
<dbReference type="InterPro" id="IPR035642">
    <property type="entry name" value="MraZ_N"/>
</dbReference>
<sequence>MFLGTYTPKLDEKGRLILPARFRDDLEEGLVVTRTQERALAVYPKATFEALLRPVLNAPSTLKQVRDYQRMLTAGASFEIPDRQGRVTIPPLLRTYAGLDRDVVVIGAGDRAEIWDASTWLTYSDANEDGFAEMDSAVTALLGDQ</sequence>
<proteinExistence type="inferred from homology"/>
<dbReference type="EMBL" id="CP019605">
    <property type="protein sequence ID" value="AQP44078.1"/>
    <property type="molecule type" value="Genomic_DNA"/>
</dbReference>
<dbReference type="OrthoDB" id="9807753at2"/>
<dbReference type="GO" id="GO:0051301">
    <property type="term" value="P:cell division"/>
    <property type="evidence" value="ECO:0007669"/>
    <property type="project" value="UniProtKB-KW"/>
</dbReference>
<protein>
    <recommendedName>
        <fullName evidence="1">Transcriptional regulator MraZ</fullName>
    </recommendedName>
</protein>
<dbReference type="RefSeq" id="WP_077340862.1">
    <property type="nucleotide sequence ID" value="NZ_CP019605.1"/>
</dbReference>
<dbReference type="PROSITE" id="PS51740">
    <property type="entry name" value="SPOVT_ABRB"/>
    <property type="match status" value="2"/>
</dbReference>
<reference evidence="2 3" key="1">
    <citation type="journal article" date="2016" name="Int. J. Syst. Evol. Microbiol.">
        <title>Tessaracoccus flavus sp. nov., isolated from the drainage system of a lindane-producing factory.</title>
        <authorList>
            <person name="Kumari R."/>
            <person name="Singh P."/>
            <person name="Schumann P."/>
            <person name="Lal R."/>
        </authorList>
    </citation>
    <scope>NUCLEOTIDE SEQUENCE [LARGE SCALE GENOMIC DNA]</scope>
    <source>
        <strain evidence="2 3">RP1T</strain>
    </source>
</reference>
<dbReference type="HAMAP" id="MF_01008">
    <property type="entry name" value="MraZ"/>
    <property type="match status" value="1"/>
</dbReference>
<dbReference type="InterPro" id="IPR020603">
    <property type="entry name" value="MraZ_dom"/>
</dbReference>
<evidence type="ECO:0000313" key="3">
    <source>
        <dbReference type="Proteomes" id="UP000188324"/>
    </source>
</evidence>
<dbReference type="KEGG" id="tfl:RPIT_03985"/>
<dbReference type="GO" id="GO:0003700">
    <property type="term" value="F:DNA-binding transcription factor activity"/>
    <property type="evidence" value="ECO:0007669"/>
    <property type="project" value="UniProtKB-UniRule"/>
</dbReference>
<keyword evidence="2" id="KW-0132">Cell division</keyword>
<name>A0A1Q2CD84_9ACTN</name>
<dbReference type="STRING" id="1610493.RPIT_03985"/>
<comment type="subunit">
    <text evidence="1">Forms oligomers.</text>
</comment>
<dbReference type="PANTHER" id="PTHR34701">
    <property type="entry name" value="TRANSCRIPTIONAL REGULATOR MRAZ"/>
    <property type="match status" value="1"/>
</dbReference>
<keyword evidence="1" id="KW-0804">Transcription</keyword>
<dbReference type="GO" id="GO:0000976">
    <property type="term" value="F:transcription cis-regulatory region binding"/>
    <property type="evidence" value="ECO:0007669"/>
    <property type="project" value="TreeGrafter"/>
</dbReference>
<dbReference type="InterPro" id="IPR037914">
    <property type="entry name" value="SpoVT-AbrB_sf"/>
</dbReference>
<dbReference type="InterPro" id="IPR038619">
    <property type="entry name" value="MraZ_sf"/>
</dbReference>
<keyword evidence="1" id="KW-0238">DNA-binding</keyword>
<keyword evidence="1" id="KW-0805">Transcription regulation</keyword>
<keyword evidence="1" id="KW-0963">Cytoplasm</keyword>
<dbReference type="InterPro" id="IPR007159">
    <property type="entry name" value="SpoVT-AbrB_dom"/>
</dbReference>
<accession>A0A1Q2CD84</accession>
<keyword evidence="3" id="KW-1185">Reference proteome</keyword>
<dbReference type="SUPFAM" id="SSF89447">
    <property type="entry name" value="AbrB/MazE/MraZ-like"/>
    <property type="match status" value="1"/>
</dbReference>
<comment type="similarity">
    <text evidence="1">Belongs to the MraZ family.</text>
</comment>
<dbReference type="AlphaFoldDB" id="A0A1Q2CD84"/>
<keyword evidence="2" id="KW-0131">Cell cycle</keyword>
<dbReference type="CDD" id="cd16321">
    <property type="entry name" value="MraZ_C"/>
    <property type="match status" value="1"/>
</dbReference>
<dbReference type="InterPro" id="IPR035644">
    <property type="entry name" value="MraZ_C"/>
</dbReference>
<evidence type="ECO:0000313" key="2">
    <source>
        <dbReference type="EMBL" id="AQP44078.1"/>
    </source>
</evidence>
<comment type="subcellular location">
    <subcellularLocation>
        <location evidence="1">Cytoplasm</location>
        <location evidence="1">Nucleoid</location>
    </subcellularLocation>
</comment>
<dbReference type="Proteomes" id="UP000188324">
    <property type="component" value="Chromosome"/>
</dbReference>
<dbReference type="GO" id="GO:0009295">
    <property type="term" value="C:nucleoid"/>
    <property type="evidence" value="ECO:0007669"/>
    <property type="project" value="UniProtKB-SubCell"/>
</dbReference>
<dbReference type="NCBIfam" id="TIGR00242">
    <property type="entry name" value="division/cell wall cluster transcriptional repressor MraZ"/>
    <property type="match status" value="1"/>
</dbReference>